<keyword evidence="2" id="KW-1185">Reference proteome</keyword>
<gene>
    <name evidence="1" type="ORF">PEPS_30330</name>
</gene>
<dbReference type="RefSeq" id="WP_338398555.1">
    <property type="nucleotide sequence ID" value="NZ_AP025293.1"/>
</dbReference>
<evidence type="ECO:0000313" key="2">
    <source>
        <dbReference type="Proteomes" id="UP001354989"/>
    </source>
</evidence>
<proteinExistence type="predicted"/>
<reference evidence="1 2" key="1">
    <citation type="submission" date="2021-12" db="EMBL/GenBank/DDBJ databases">
        <title>Genome sequencing of bacteria with rrn-lacking chromosome and rrn-plasmid.</title>
        <authorList>
            <person name="Anda M."/>
            <person name="Iwasaki W."/>
        </authorList>
    </citation>
    <scope>NUCLEOTIDE SEQUENCE [LARGE SCALE GENOMIC DNA]</scope>
    <source>
        <strain evidence="1 2">NBRC 101262</strain>
        <plasmid evidence="1 2">pPP1</plasmid>
    </source>
</reference>
<organism evidence="1 2">
    <name type="scientific">Persicobacter psychrovividus</name>
    <dbReference type="NCBI Taxonomy" id="387638"/>
    <lineage>
        <taxon>Bacteria</taxon>
        <taxon>Pseudomonadati</taxon>
        <taxon>Bacteroidota</taxon>
        <taxon>Cytophagia</taxon>
        <taxon>Cytophagales</taxon>
        <taxon>Persicobacteraceae</taxon>
        <taxon>Persicobacter</taxon>
    </lineage>
</organism>
<protein>
    <submittedName>
        <fullName evidence="1">Uncharacterized protein</fullName>
    </submittedName>
</protein>
<accession>A0ABM7VIE8</accession>
<geneLocation type="plasmid" evidence="1 2">
    <name>pPP1</name>
</geneLocation>
<name>A0ABM7VIE8_9BACT</name>
<keyword evidence="1" id="KW-0614">Plasmid</keyword>
<dbReference type="Proteomes" id="UP001354989">
    <property type="component" value="Plasmid pPP1"/>
</dbReference>
<sequence>MSNAQRTRFKLIGIKTEQFATFEEYLPKQDQSIELNAEIKQGVNSDDKIIAIVPKFTFSVNGHVFLSLSIVVQYLIAPDDWRSFVDADQNIVIIPKDLLTHLGFLAVSTCRGTLHAKTEGTPFNHFLLPLIDVNQLIKEDFVSALK</sequence>
<evidence type="ECO:0000313" key="1">
    <source>
        <dbReference type="EMBL" id="BDD00753.1"/>
    </source>
</evidence>
<dbReference type="EMBL" id="AP025293">
    <property type="protein sequence ID" value="BDD00753.1"/>
    <property type="molecule type" value="Genomic_DNA"/>
</dbReference>